<gene>
    <name evidence="2" type="ORF">PR048_003603</name>
</gene>
<sequence>MLSNALAPERKILCSVKRTFTTRENYRNLLEDVGSIETRSENGAAPECKSGRKREISERKKKTPPISGIVRHDSHLRESRSDPAGGQTRFALVGREQANHSATAAPQQKRQMCLHQRVVVELGLEQPLAHGTYPEYCVMLQMNCEPDVEAGANCVSGRAPHAYKGRNSCKEACIEAEKDWSTMASNLGYDYLPKSTDSSFLCILEPQLCVHWLLPHTWQSWNSQGVSLQVCYWLRGVQGGGEASTRRHDAGLQLSCPQLLQTTILKRCVYGHREWVMSSDDGIRRRKLRCDVQGDPFRHYNFITSNTIEINVVSLDRVYAFDARLTSRHRTCSRYGWGPEGTISNIMLLRLQCGRCHEKTEQILKWVTLNAWRLCNQSWHFYLASYSAVLRSSLSKFLRNYVVIFLPNITVERFTEDHGLRGLALSAAAGTFSSAAAWGMVGQLSIVIDSQSPKICGYLKIFRYRIRNFRQLRYGENEERYCINKVTPDRRMNKVIRPVAMIISYVVDEYTTCVEVDILQGFEKRSVYREHASVVQCHLQRGSGIVGTSCRVPHN</sequence>
<feature type="region of interest" description="Disordered" evidence="1">
    <location>
        <begin position="39"/>
        <end position="68"/>
    </location>
</feature>
<dbReference type="Proteomes" id="UP001159363">
    <property type="component" value="Chromosome 1"/>
</dbReference>
<name>A0ABQ9INJ7_9NEOP</name>
<organism evidence="2 3">
    <name type="scientific">Dryococelus australis</name>
    <dbReference type="NCBI Taxonomy" id="614101"/>
    <lineage>
        <taxon>Eukaryota</taxon>
        <taxon>Metazoa</taxon>
        <taxon>Ecdysozoa</taxon>
        <taxon>Arthropoda</taxon>
        <taxon>Hexapoda</taxon>
        <taxon>Insecta</taxon>
        <taxon>Pterygota</taxon>
        <taxon>Neoptera</taxon>
        <taxon>Polyneoptera</taxon>
        <taxon>Phasmatodea</taxon>
        <taxon>Verophasmatodea</taxon>
        <taxon>Anareolatae</taxon>
        <taxon>Phasmatidae</taxon>
        <taxon>Eurycanthinae</taxon>
        <taxon>Dryococelus</taxon>
    </lineage>
</organism>
<proteinExistence type="predicted"/>
<dbReference type="EMBL" id="JARBHB010000001">
    <property type="protein sequence ID" value="KAJ8898243.1"/>
    <property type="molecule type" value="Genomic_DNA"/>
</dbReference>
<reference evidence="2 3" key="1">
    <citation type="submission" date="2023-02" db="EMBL/GenBank/DDBJ databases">
        <title>LHISI_Scaffold_Assembly.</title>
        <authorList>
            <person name="Stuart O.P."/>
            <person name="Cleave R."/>
            <person name="Magrath M.J.L."/>
            <person name="Mikheyev A.S."/>
        </authorList>
    </citation>
    <scope>NUCLEOTIDE SEQUENCE [LARGE SCALE GENOMIC DNA]</scope>
    <source>
        <strain evidence="2">Daus_M_001</strain>
        <tissue evidence="2">Leg muscle</tissue>
    </source>
</reference>
<evidence type="ECO:0000256" key="1">
    <source>
        <dbReference type="SAM" id="MobiDB-lite"/>
    </source>
</evidence>
<feature type="compositionally biased region" description="Basic and acidic residues" evidence="1">
    <location>
        <begin position="49"/>
        <end position="58"/>
    </location>
</feature>
<accession>A0ABQ9INJ7</accession>
<protein>
    <submittedName>
        <fullName evidence="2">Uncharacterized protein</fullName>
    </submittedName>
</protein>
<evidence type="ECO:0000313" key="3">
    <source>
        <dbReference type="Proteomes" id="UP001159363"/>
    </source>
</evidence>
<comment type="caution">
    <text evidence="2">The sequence shown here is derived from an EMBL/GenBank/DDBJ whole genome shotgun (WGS) entry which is preliminary data.</text>
</comment>
<evidence type="ECO:0000313" key="2">
    <source>
        <dbReference type="EMBL" id="KAJ8898243.1"/>
    </source>
</evidence>
<keyword evidence="3" id="KW-1185">Reference proteome</keyword>